<protein>
    <submittedName>
        <fullName evidence="1">Uncharacterized protein</fullName>
    </submittedName>
</protein>
<dbReference type="AlphaFoldDB" id="A0A4Y2JUD4"/>
<comment type="caution">
    <text evidence="1">The sequence shown here is derived from an EMBL/GenBank/DDBJ whole genome shotgun (WGS) entry which is preliminary data.</text>
</comment>
<dbReference type="EMBL" id="BGPR01191773">
    <property type="protein sequence ID" value="GBM93417.1"/>
    <property type="molecule type" value="Genomic_DNA"/>
</dbReference>
<dbReference type="Proteomes" id="UP000499080">
    <property type="component" value="Unassembled WGS sequence"/>
</dbReference>
<name>A0A4Y2JUD4_ARAVE</name>
<accession>A0A4Y2JUD4</accession>
<sequence length="59" mass="6933">MSENTAKRPQFYRRKKRRFYGNQFTKLKAAASENQESENVDSNITNLDENTVEFSKNIS</sequence>
<evidence type="ECO:0000313" key="1">
    <source>
        <dbReference type="EMBL" id="GBM93417.1"/>
    </source>
</evidence>
<gene>
    <name evidence="1" type="ORF">AVEN_167663_1</name>
</gene>
<reference evidence="1 2" key="1">
    <citation type="journal article" date="2019" name="Sci. Rep.">
        <title>Orb-weaving spider Araneus ventricosus genome elucidates the spidroin gene catalogue.</title>
        <authorList>
            <person name="Kono N."/>
            <person name="Nakamura H."/>
            <person name="Ohtoshi R."/>
            <person name="Moran D.A.P."/>
            <person name="Shinohara A."/>
            <person name="Yoshida Y."/>
            <person name="Fujiwara M."/>
            <person name="Mori M."/>
            <person name="Tomita M."/>
            <person name="Arakawa K."/>
        </authorList>
    </citation>
    <scope>NUCLEOTIDE SEQUENCE [LARGE SCALE GENOMIC DNA]</scope>
</reference>
<feature type="non-terminal residue" evidence="1">
    <location>
        <position position="59"/>
    </location>
</feature>
<organism evidence="1 2">
    <name type="scientific">Araneus ventricosus</name>
    <name type="common">Orbweaver spider</name>
    <name type="synonym">Epeira ventricosa</name>
    <dbReference type="NCBI Taxonomy" id="182803"/>
    <lineage>
        <taxon>Eukaryota</taxon>
        <taxon>Metazoa</taxon>
        <taxon>Ecdysozoa</taxon>
        <taxon>Arthropoda</taxon>
        <taxon>Chelicerata</taxon>
        <taxon>Arachnida</taxon>
        <taxon>Araneae</taxon>
        <taxon>Araneomorphae</taxon>
        <taxon>Entelegynae</taxon>
        <taxon>Araneoidea</taxon>
        <taxon>Araneidae</taxon>
        <taxon>Araneus</taxon>
    </lineage>
</organism>
<evidence type="ECO:0000313" key="2">
    <source>
        <dbReference type="Proteomes" id="UP000499080"/>
    </source>
</evidence>
<keyword evidence="2" id="KW-1185">Reference proteome</keyword>
<proteinExistence type="predicted"/>